<organism evidence="4 5">
    <name type="scientific">Auricularia subglabra (strain TFB-10046 / SS5)</name>
    <name type="common">White-rot fungus</name>
    <name type="synonym">Auricularia delicata (strain TFB10046)</name>
    <dbReference type="NCBI Taxonomy" id="717982"/>
    <lineage>
        <taxon>Eukaryota</taxon>
        <taxon>Fungi</taxon>
        <taxon>Dikarya</taxon>
        <taxon>Basidiomycota</taxon>
        <taxon>Agaricomycotina</taxon>
        <taxon>Agaricomycetes</taxon>
        <taxon>Auriculariales</taxon>
        <taxon>Auriculariaceae</taxon>
        <taxon>Auricularia</taxon>
    </lineage>
</organism>
<dbReference type="eggNOG" id="KOG1674">
    <property type="taxonomic scope" value="Eukaryota"/>
</dbReference>
<evidence type="ECO:0000256" key="2">
    <source>
        <dbReference type="SAM" id="MobiDB-lite"/>
    </source>
</evidence>
<evidence type="ECO:0000256" key="1">
    <source>
        <dbReference type="RuleBase" id="RU000383"/>
    </source>
</evidence>
<dbReference type="GO" id="GO:0005634">
    <property type="term" value="C:nucleus"/>
    <property type="evidence" value="ECO:0007669"/>
    <property type="project" value="TreeGrafter"/>
</dbReference>
<feature type="region of interest" description="Disordered" evidence="2">
    <location>
        <begin position="198"/>
        <end position="265"/>
    </location>
</feature>
<dbReference type="InterPro" id="IPR013922">
    <property type="entry name" value="Cyclin_PHO80-like"/>
</dbReference>
<reference evidence="5" key="1">
    <citation type="journal article" date="2012" name="Science">
        <title>The Paleozoic origin of enzymatic lignin decomposition reconstructed from 31 fungal genomes.</title>
        <authorList>
            <person name="Floudas D."/>
            <person name="Binder M."/>
            <person name="Riley R."/>
            <person name="Barry K."/>
            <person name="Blanchette R.A."/>
            <person name="Henrissat B."/>
            <person name="Martinez A.T."/>
            <person name="Otillar R."/>
            <person name="Spatafora J.W."/>
            <person name="Yadav J.S."/>
            <person name="Aerts A."/>
            <person name="Benoit I."/>
            <person name="Boyd A."/>
            <person name="Carlson A."/>
            <person name="Copeland A."/>
            <person name="Coutinho P.M."/>
            <person name="de Vries R.P."/>
            <person name="Ferreira P."/>
            <person name="Findley K."/>
            <person name="Foster B."/>
            <person name="Gaskell J."/>
            <person name="Glotzer D."/>
            <person name="Gorecki P."/>
            <person name="Heitman J."/>
            <person name="Hesse C."/>
            <person name="Hori C."/>
            <person name="Igarashi K."/>
            <person name="Jurgens J.A."/>
            <person name="Kallen N."/>
            <person name="Kersten P."/>
            <person name="Kohler A."/>
            <person name="Kuees U."/>
            <person name="Kumar T.K.A."/>
            <person name="Kuo A."/>
            <person name="LaButti K."/>
            <person name="Larrondo L.F."/>
            <person name="Lindquist E."/>
            <person name="Ling A."/>
            <person name="Lombard V."/>
            <person name="Lucas S."/>
            <person name="Lundell T."/>
            <person name="Martin R."/>
            <person name="McLaughlin D.J."/>
            <person name="Morgenstern I."/>
            <person name="Morin E."/>
            <person name="Murat C."/>
            <person name="Nagy L.G."/>
            <person name="Nolan M."/>
            <person name="Ohm R.A."/>
            <person name="Patyshakuliyeva A."/>
            <person name="Rokas A."/>
            <person name="Ruiz-Duenas F.J."/>
            <person name="Sabat G."/>
            <person name="Salamov A."/>
            <person name="Samejima M."/>
            <person name="Schmutz J."/>
            <person name="Slot J.C."/>
            <person name="St John F."/>
            <person name="Stenlid J."/>
            <person name="Sun H."/>
            <person name="Sun S."/>
            <person name="Syed K."/>
            <person name="Tsang A."/>
            <person name="Wiebenga A."/>
            <person name="Young D."/>
            <person name="Pisabarro A."/>
            <person name="Eastwood D.C."/>
            <person name="Martin F."/>
            <person name="Cullen D."/>
            <person name="Grigoriev I.V."/>
            <person name="Hibbett D.S."/>
        </authorList>
    </citation>
    <scope>NUCLEOTIDE SEQUENCE [LARGE SCALE GENOMIC DNA]</scope>
    <source>
        <strain evidence="5">TFB10046</strain>
    </source>
</reference>
<dbReference type="Gene3D" id="1.10.472.10">
    <property type="entry name" value="Cyclin-like"/>
    <property type="match status" value="1"/>
</dbReference>
<evidence type="ECO:0000313" key="5">
    <source>
        <dbReference type="Proteomes" id="UP000006514"/>
    </source>
</evidence>
<dbReference type="AlphaFoldDB" id="J0LAA8"/>
<dbReference type="GO" id="GO:0000307">
    <property type="term" value="C:cyclin-dependent protein kinase holoenzyme complex"/>
    <property type="evidence" value="ECO:0007669"/>
    <property type="project" value="TreeGrafter"/>
</dbReference>
<dbReference type="SMART" id="SM00385">
    <property type="entry name" value="CYCLIN"/>
    <property type="match status" value="1"/>
</dbReference>
<feature type="domain" description="Cyclin-like" evidence="3">
    <location>
        <begin position="86"/>
        <end position="171"/>
    </location>
</feature>
<evidence type="ECO:0000313" key="4">
    <source>
        <dbReference type="EMBL" id="EJD33351.1"/>
    </source>
</evidence>
<dbReference type="Proteomes" id="UP000006514">
    <property type="component" value="Unassembled WGS sequence"/>
</dbReference>
<dbReference type="CDD" id="cd20557">
    <property type="entry name" value="CYCLIN_ScPCL1-like"/>
    <property type="match status" value="1"/>
</dbReference>
<dbReference type="SUPFAM" id="SSF47954">
    <property type="entry name" value="Cyclin-like"/>
    <property type="match status" value="1"/>
</dbReference>
<accession>J0LAA8</accession>
<dbReference type="PANTHER" id="PTHR15615">
    <property type="match status" value="1"/>
</dbReference>
<dbReference type="PANTHER" id="PTHR15615:SF108">
    <property type="entry name" value="PROTEIN CNPPD1"/>
    <property type="match status" value="1"/>
</dbReference>
<dbReference type="GO" id="GO:0016538">
    <property type="term" value="F:cyclin-dependent protein serine/threonine kinase regulator activity"/>
    <property type="evidence" value="ECO:0007669"/>
    <property type="project" value="TreeGrafter"/>
</dbReference>
<comment type="similarity">
    <text evidence="1">Belongs to the cyclin family.</text>
</comment>
<feature type="compositionally biased region" description="Low complexity" evidence="2">
    <location>
        <begin position="285"/>
        <end position="303"/>
    </location>
</feature>
<dbReference type="KEGG" id="adl:AURDEDRAFT_189081"/>
<proteinExistence type="inferred from homology"/>
<dbReference type="OMA" id="EVIECAP"/>
<gene>
    <name evidence="4" type="ORF">AURDEDRAFT_189081</name>
</gene>
<keyword evidence="5" id="KW-1185">Reference proteome</keyword>
<feature type="region of interest" description="Disordered" evidence="2">
    <location>
        <begin position="1"/>
        <end position="40"/>
    </location>
</feature>
<dbReference type="GO" id="GO:0019901">
    <property type="term" value="F:protein kinase binding"/>
    <property type="evidence" value="ECO:0007669"/>
    <property type="project" value="InterPro"/>
</dbReference>
<evidence type="ECO:0000259" key="3">
    <source>
        <dbReference type="SMART" id="SM00385"/>
    </source>
</evidence>
<dbReference type="EMBL" id="JH688280">
    <property type="protein sequence ID" value="EJD33351.1"/>
    <property type="molecule type" value="Genomic_DNA"/>
</dbReference>
<dbReference type="InterPro" id="IPR013763">
    <property type="entry name" value="Cyclin-like_dom"/>
</dbReference>
<keyword evidence="1" id="KW-0195">Cyclin</keyword>
<feature type="region of interest" description="Disordered" evidence="2">
    <location>
        <begin position="285"/>
        <end position="319"/>
    </location>
</feature>
<feature type="compositionally biased region" description="Low complexity" evidence="2">
    <location>
        <begin position="234"/>
        <end position="249"/>
    </location>
</feature>
<dbReference type="InParanoid" id="J0LAA8"/>
<protein>
    <recommendedName>
        <fullName evidence="3">Cyclin-like domain-containing protein</fullName>
    </recommendedName>
</protein>
<name>J0LAA8_AURST</name>
<dbReference type="OrthoDB" id="244495at2759"/>
<dbReference type="InterPro" id="IPR036915">
    <property type="entry name" value="Cyclin-like_sf"/>
</dbReference>
<sequence>MNGPGEQVRRPARAPKPAQPSAPAAGPSGTQSTGVPDPFYGHEETARMCSRFISDLFHCPDSTPAAAQPAAPGAPAPPPTAPPLANFIAYALHRTRLHACVTFTAIFLLKRLKTRFPAARGSSGHRLFISAFMIASKVVCDDTYSNKSWCVVAQRMFSLKEINQMEREMCSYLEWKLNFVPSELAEFEVTVRRDYTRSGRPAVPPIVTAPHPCAHQHAHQAGKGSLPSPPDSPTTPASSHSSTASPSSANIVTPPSGDDNTSIASSKTASSMFSANSSTSTLATSMASSSISGHGQQQQQHAGKTGGEPGFAFATRSVW</sequence>
<dbReference type="InterPro" id="IPR006671">
    <property type="entry name" value="Cyclin_N"/>
</dbReference>
<dbReference type="Pfam" id="PF00134">
    <property type="entry name" value="Cyclin_N"/>
    <property type="match status" value="1"/>
</dbReference>
<feature type="compositionally biased region" description="Low complexity" evidence="2">
    <location>
        <begin position="15"/>
        <end position="27"/>
    </location>
</feature>